<comment type="subcellular location">
    <subcellularLocation>
        <location evidence="12">Cytoplasm</location>
    </subcellularLocation>
</comment>
<feature type="binding site" evidence="12">
    <location>
        <begin position="13"/>
        <end position="15"/>
    </location>
    <ligand>
        <name>substrate</name>
    </ligand>
</feature>
<comment type="activity regulation">
    <text evidence="12">Activated by a monovalent cation that binds near, but not in, the active site. The most likely occupant of the site in vivo is potassium. Ion binding induces a conformational change that may alter substrate affinity.</text>
</comment>
<keyword evidence="5 12" id="KW-0479">Metal-binding</keyword>
<comment type="caution">
    <text evidence="15">The sequence shown here is derived from an EMBL/GenBank/DDBJ whole genome shotgun (WGS) entry which is preliminary data.</text>
</comment>
<dbReference type="Gene3D" id="3.40.1190.20">
    <property type="match status" value="1"/>
</dbReference>
<dbReference type="CDD" id="cd01174">
    <property type="entry name" value="ribokinase"/>
    <property type="match status" value="1"/>
</dbReference>
<feature type="binding site" evidence="12">
    <location>
        <begin position="221"/>
        <end position="226"/>
    </location>
    <ligand>
        <name>ATP</name>
        <dbReference type="ChEBI" id="CHEBI:30616"/>
    </ligand>
</feature>
<evidence type="ECO:0000256" key="13">
    <source>
        <dbReference type="PIRNR" id="PIRNR000535"/>
    </source>
</evidence>
<evidence type="ECO:0000256" key="4">
    <source>
        <dbReference type="ARBA" id="ARBA00022679"/>
    </source>
</evidence>
<evidence type="ECO:0000256" key="9">
    <source>
        <dbReference type="ARBA" id="ARBA00022842"/>
    </source>
</evidence>
<dbReference type="RefSeq" id="WP_004097532.1">
    <property type="nucleotide sequence ID" value="NZ_AFGF01000163.1"/>
</dbReference>
<dbReference type="GO" id="GO:2001059">
    <property type="term" value="P:D-tagatose 6-phosphate catabolic process"/>
    <property type="evidence" value="ECO:0007669"/>
    <property type="project" value="UniProtKB-UniPathway"/>
</dbReference>
<dbReference type="UniPathway" id="UPA00704">
    <property type="reaction ID" value="UER00715"/>
</dbReference>
<dbReference type="GO" id="GO:0005829">
    <property type="term" value="C:cytosol"/>
    <property type="evidence" value="ECO:0007669"/>
    <property type="project" value="TreeGrafter"/>
</dbReference>
<feature type="binding site" evidence="12">
    <location>
        <begin position="41"/>
        <end position="45"/>
    </location>
    <ligand>
        <name>substrate</name>
    </ligand>
</feature>
<evidence type="ECO:0000256" key="7">
    <source>
        <dbReference type="ARBA" id="ARBA00022777"/>
    </source>
</evidence>
<accession>F7NMA5</accession>
<organism evidence="15 16">
    <name type="scientific">Acetonema longum DSM 6540</name>
    <dbReference type="NCBI Taxonomy" id="1009370"/>
    <lineage>
        <taxon>Bacteria</taxon>
        <taxon>Bacillati</taxon>
        <taxon>Bacillota</taxon>
        <taxon>Negativicutes</taxon>
        <taxon>Acetonemataceae</taxon>
        <taxon>Acetonema</taxon>
    </lineage>
</organism>
<keyword evidence="6 12" id="KW-0547">Nucleotide-binding</keyword>
<dbReference type="PIRSF" id="PIRSF000535">
    <property type="entry name" value="1PFK/6PFK/LacC"/>
    <property type="match status" value="1"/>
</dbReference>
<dbReference type="PANTHER" id="PTHR10584:SF166">
    <property type="entry name" value="RIBOKINASE"/>
    <property type="match status" value="1"/>
</dbReference>
<evidence type="ECO:0000256" key="10">
    <source>
        <dbReference type="ARBA" id="ARBA00022958"/>
    </source>
</evidence>
<dbReference type="GO" id="GO:0019303">
    <property type="term" value="P:D-ribose catabolic process"/>
    <property type="evidence" value="ECO:0007669"/>
    <property type="project" value="UniProtKB-UniRule"/>
</dbReference>
<comment type="catalytic activity">
    <reaction evidence="13">
        <text>D-tagatofuranose 6-phosphate + ATP = D-tagatofuranose 1,6-bisphosphate + ADP + H(+)</text>
        <dbReference type="Rhea" id="RHEA:12420"/>
        <dbReference type="ChEBI" id="CHEBI:15378"/>
        <dbReference type="ChEBI" id="CHEBI:30616"/>
        <dbReference type="ChEBI" id="CHEBI:58694"/>
        <dbReference type="ChEBI" id="CHEBI:58695"/>
        <dbReference type="ChEBI" id="CHEBI:456216"/>
        <dbReference type="EC" id="2.7.1.144"/>
    </reaction>
</comment>
<feature type="binding site" evidence="12">
    <location>
        <position position="247"/>
    </location>
    <ligand>
        <name>K(+)</name>
        <dbReference type="ChEBI" id="CHEBI:29103"/>
    </ligand>
</feature>
<feature type="binding site" evidence="12">
    <location>
        <position position="286"/>
    </location>
    <ligand>
        <name>K(+)</name>
        <dbReference type="ChEBI" id="CHEBI:29103"/>
    </ligand>
</feature>
<dbReference type="GO" id="GO:0005524">
    <property type="term" value="F:ATP binding"/>
    <property type="evidence" value="ECO:0007669"/>
    <property type="project" value="UniProtKB-UniRule"/>
</dbReference>
<dbReference type="HAMAP" id="MF_01987">
    <property type="entry name" value="Ribokinase"/>
    <property type="match status" value="1"/>
</dbReference>
<evidence type="ECO:0000313" key="15">
    <source>
        <dbReference type="EMBL" id="EGO62843.1"/>
    </source>
</evidence>
<feature type="domain" description="Carbohydrate kinase PfkB" evidence="14">
    <location>
        <begin position="5"/>
        <end position="295"/>
    </location>
</feature>
<feature type="binding site" evidence="12">
    <location>
        <position position="288"/>
    </location>
    <ligand>
        <name>K(+)</name>
        <dbReference type="ChEBI" id="CHEBI:29103"/>
    </ligand>
</feature>
<dbReference type="NCBIfam" id="TIGR02152">
    <property type="entry name" value="D_ribokin_bact"/>
    <property type="match status" value="1"/>
</dbReference>
<evidence type="ECO:0000259" key="14">
    <source>
        <dbReference type="Pfam" id="PF00294"/>
    </source>
</evidence>
<gene>
    <name evidence="12" type="primary">rbsK</name>
    <name evidence="15" type="ORF">ALO_16162</name>
</gene>
<evidence type="ECO:0000256" key="6">
    <source>
        <dbReference type="ARBA" id="ARBA00022741"/>
    </source>
</evidence>
<dbReference type="InterPro" id="IPR002139">
    <property type="entry name" value="Ribo/fructo_kinase"/>
</dbReference>
<keyword evidence="9 12" id="KW-0460">Magnesium</keyword>
<dbReference type="UniPathway" id="UPA00916">
    <property type="reaction ID" value="UER00889"/>
</dbReference>
<evidence type="ECO:0000256" key="2">
    <source>
        <dbReference type="ARBA" id="ARBA00012035"/>
    </source>
</evidence>
<evidence type="ECO:0000313" key="16">
    <source>
        <dbReference type="Proteomes" id="UP000003240"/>
    </source>
</evidence>
<dbReference type="PRINTS" id="PR00990">
    <property type="entry name" value="RIBOKINASE"/>
</dbReference>
<comment type="catalytic activity">
    <reaction evidence="12">
        <text>D-ribose + ATP = D-ribose 5-phosphate + ADP + H(+)</text>
        <dbReference type="Rhea" id="RHEA:13697"/>
        <dbReference type="ChEBI" id="CHEBI:15378"/>
        <dbReference type="ChEBI" id="CHEBI:30616"/>
        <dbReference type="ChEBI" id="CHEBI:47013"/>
        <dbReference type="ChEBI" id="CHEBI:78346"/>
        <dbReference type="ChEBI" id="CHEBI:456216"/>
        <dbReference type="EC" id="2.7.1.15"/>
    </reaction>
</comment>
<protein>
    <recommendedName>
        <fullName evidence="3 12">Ribokinase</fullName>
        <shortName evidence="12">RK</shortName>
        <ecNumber evidence="2 12">2.7.1.15</ecNumber>
    </recommendedName>
</protein>
<comment type="similarity">
    <text evidence="1">Belongs to the carbohydrate kinase pfkB family.</text>
</comment>
<dbReference type="eggNOG" id="COG0524">
    <property type="taxonomic scope" value="Bacteria"/>
</dbReference>
<evidence type="ECO:0000256" key="8">
    <source>
        <dbReference type="ARBA" id="ARBA00022840"/>
    </source>
</evidence>
<feature type="binding site" evidence="12">
    <location>
        <position position="249"/>
    </location>
    <ligand>
        <name>K(+)</name>
        <dbReference type="ChEBI" id="CHEBI:29103"/>
    </ligand>
</feature>
<reference evidence="15 16" key="1">
    <citation type="journal article" date="2011" name="EMBO J.">
        <title>Structural diversity of bacterial flagellar motors.</title>
        <authorList>
            <person name="Chen S."/>
            <person name="Beeby M."/>
            <person name="Murphy G.E."/>
            <person name="Leadbetter J.R."/>
            <person name="Hendrixson D.R."/>
            <person name="Briegel A."/>
            <person name="Li Z."/>
            <person name="Shi J."/>
            <person name="Tocheva E.I."/>
            <person name="Muller A."/>
            <person name="Dobro M.J."/>
            <person name="Jensen G.J."/>
        </authorList>
    </citation>
    <scope>NUCLEOTIDE SEQUENCE [LARGE SCALE GENOMIC DNA]</scope>
    <source>
        <strain evidence="15 16">DSM 6540</strain>
    </source>
</reference>
<dbReference type="Pfam" id="PF00294">
    <property type="entry name" value="PfkB"/>
    <property type="match status" value="1"/>
</dbReference>
<feature type="active site" description="Proton acceptor" evidence="12">
    <location>
        <position position="253"/>
    </location>
</feature>
<feature type="binding site" evidence="12">
    <location>
        <position position="292"/>
    </location>
    <ligand>
        <name>K(+)</name>
        <dbReference type="ChEBI" id="CHEBI:29103"/>
    </ligand>
</feature>
<proteinExistence type="inferred from homology"/>
<comment type="caution">
    <text evidence="12">Lacks conserved residue(s) required for the propagation of feature annotation.</text>
</comment>
<feature type="binding site" evidence="12">
    <location>
        <position position="283"/>
    </location>
    <ligand>
        <name>K(+)</name>
        <dbReference type="ChEBI" id="CHEBI:29103"/>
    </ligand>
</feature>
<comment type="pathway">
    <text evidence="12">Carbohydrate metabolism; D-ribose degradation; D-ribose 5-phosphate from beta-D-ribopyranose: step 2/2.</text>
</comment>
<dbReference type="EMBL" id="AFGF01000163">
    <property type="protein sequence ID" value="EGO62843.1"/>
    <property type="molecule type" value="Genomic_DNA"/>
</dbReference>
<dbReference type="InterPro" id="IPR002173">
    <property type="entry name" value="Carboh/pur_kinase_PfkB_CS"/>
</dbReference>
<dbReference type="InterPro" id="IPR011877">
    <property type="entry name" value="Ribokinase"/>
</dbReference>
<keyword evidence="4 12" id="KW-0808">Transferase</keyword>
<comment type="pathway">
    <text evidence="13">Carbohydrate metabolism; D-tagatose 6-phosphate degradation; D-glyceraldehyde 3-phosphate and glycerone phosphate from D-tagatose 6-phosphate: step 1/2.</text>
</comment>
<comment type="similarity">
    <text evidence="12">Belongs to the carbohydrate kinase PfkB family. Ribokinase subfamily.</text>
</comment>
<dbReference type="GO" id="GO:0005988">
    <property type="term" value="P:lactose metabolic process"/>
    <property type="evidence" value="ECO:0007669"/>
    <property type="project" value="UniProtKB-KW"/>
</dbReference>
<comment type="subunit">
    <text evidence="12">Homodimer.</text>
</comment>
<evidence type="ECO:0000256" key="11">
    <source>
        <dbReference type="ARBA" id="ARBA00023277"/>
    </source>
</evidence>
<dbReference type="Proteomes" id="UP000003240">
    <property type="component" value="Unassembled WGS sequence"/>
</dbReference>
<keyword evidence="11 12" id="KW-0119">Carbohydrate metabolism</keyword>
<dbReference type="SUPFAM" id="SSF53613">
    <property type="entry name" value="Ribokinase-like"/>
    <property type="match status" value="1"/>
</dbReference>
<evidence type="ECO:0000256" key="5">
    <source>
        <dbReference type="ARBA" id="ARBA00022723"/>
    </source>
</evidence>
<dbReference type="AlphaFoldDB" id="F7NMA5"/>
<evidence type="ECO:0000256" key="12">
    <source>
        <dbReference type="HAMAP-Rule" id="MF_01987"/>
    </source>
</evidence>
<dbReference type="EC" id="2.7.1.15" evidence="2 12"/>
<dbReference type="PANTHER" id="PTHR10584">
    <property type="entry name" value="SUGAR KINASE"/>
    <property type="match status" value="1"/>
</dbReference>
<keyword evidence="10 12" id="KW-0630">Potassium</keyword>
<feature type="binding site" evidence="12">
    <location>
        <begin position="252"/>
        <end position="253"/>
    </location>
    <ligand>
        <name>ATP</name>
        <dbReference type="ChEBI" id="CHEBI:30616"/>
    </ligand>
</feature>
<dbReference type="STRING" id="1009370.ALO_16162"/>
<dbReference type="InterPro" id="IPR011611">
    <property type="entry name" value="PfkB_dom"/>
</dbReference>
<feature type="binding site" evidence="12">
    <location>
        <position position="253"/>
    </location>
    <ligand>
        <name>substrate</name>
    </ligand>
</feature>
<evidence type="ECO:0000256" key="3">
    <source>
        <dbReference type="ARBA" id="ARBA00016943"/>
    </source>
</evidence>
<keyword evidence="16" id="KW-1185">Reference proteome</keyword>
<evidence type="ECO:0000256" key="1">
    <source>
        <dbReference type="ARBA" id="ARBA00005380"/>
    </source>
</evidence>
<comment type="similarity">
    <text evidence="13">Belongs to the carbohydrate kinase PfkB family. LacC subfamily.</text>
</comment>
<comment type="function">
    <text evidence="12">Catalyzes the phosphorylation of ribose at O-5 in a reaction requiring ATP and magnesium. The resulting D-ribose-5-phosphate can then be used either for sythesis of nucleotides, histidine, and tryptophan, or as a component of the pentose phosphate pathway.</text>
</comment>
<keyword evidence="8 12" id="KW-0067">ATP-binding</keyword>
<dbReference type="GO" id="GO:0004747">
    <property type="term" value="F:ribokinase activity"/>
    <property type="evidence" value="ECO:0007669"/>
    <property type="project" value="UniProtKB-UniRule"/>
</dbReference>
<name>F7NMA5_9FIRM</name>
<sequence length="310" mass="31660">MTTKTVLVIGSLNMDLAVSVQKLPHQGETVFGSSFATFPGGKGANQAVAAGRLGAAVKMAGCVGRDGFGADLLEGLQASHVDRTCVEQVDQSTGTALITVDAAGANTIVVVGGANWACDAAAVDKALTAAGEPGILVLQNEIPQETVEYAIKAAKAQGWTVIFNPAPARTLSRDIMPLVDIIIPNETETAVLTGLPADSDEAVIKAARKLLDQGIGTVVITLGARGSLCCSGAEQYRIQPYPVKAVDTTAAGDAYVGAMATGLAEGRSLRDSLEFASAAAAVAVTRAGAQPSLPWRKEVDAFIRKAGSLG</sequence>
<dbReference type="PROSITE" id="PS00584">
    <property type="entry name" value="PFKB_KINASES_2"/>
    <property type="match status" value="1"/>
</dbReference>
<keyword evidence="7 12" id="KW-0418">Kinase</keyword>
<keyword evidence="13" id="KW-0423">Lactose metabolism</keyword>
<dbReference type="GO" id="GO:0009024">
    <property type="term" value="F:tagatose-6-phosphate kinase activity"/>
    <property type="evidence" value="ECO:0007669"/>
    <property type="project" value="UniProtKB-EC"/>
</dbReference>
<dbReference type="OrthoDB" id="9775849at2"/>
<dbReference type="InterPro" id="IPR029056">
    <property type="entry name" value="Ribokinase-like"/>
</dbReference>
<dbReference type="GO" id="GO:0046872">
    <property type="term" value="F:metal ion binding"/>
    <property type="evidence" value="ECO:0007669"/>
    <property type="project" value="UniProtKB-KW"/>
</dbReference>
<comment type="cofactor">
    <cofactor evidence="12">
        <name>Mg(2+)</name>
        <dbReference type="ChEBI" id="CHEBI:18420"/>
    </cofactor>
    <text evidence="12">Requires a divalent cation, most likely magnesium in vivo, as an electrophilic catalyst to aid phosphoryl group transfer. It is the chelate of the metal and the nucleotide that is the actual substrate.</text>
</comment>
<feature type="binding site" evidence="12">
    <location>
        <position position="141"/>
    </location>
    <ligand>
        <name>substrate</name>
    </ligand>
</feature>
<keyword evidence="12" id="KW-0963">Cytoplasm</keyword>
<feature type="binding site" evidence="12">
    <location>
        <position position="185"/>
    </location>
    <ligand>
        <name>ATP</name>
        <dbReference type="ChEBI" id="CHEBI:30616"/>
    </ligand>
</feature>
<dbReference type="InterPro" id="IPR017583">
    <property type="entry name" value="Tagatose/fructose_Pkinase"/>
</dbReference>